<gene>
    <name evidence="2" type="ORF">FDA94_09865</name>
</gene>
<reference evidence="2 3" key="1">
    <citation type="submission" date="2019-04" db="EMBL/GenBank/DDBJ databases">
        <title>Herbidospora sp. NEAU-GS14.nov., a novel actinomycete isolated from soil.</title>
        <authorList>
            <person name="Han L."/>
        </authorList>
    </citation>
    <scope>NUCLEOTIDE SEQUENCE [LARGE SCALE GENOMIC DNA]</scope>
    <source>
        <strain evidence="2 3">NEAU-GS14</strain>
    </source>
</reference>
<dbReference type="PANTHER" id="PTHR43267">
    <property type="entry name" value="TRNA THREONYLCARBAMOYLADENOSINE DEHYDRATASE"/>
    <property type="match status" value="1"/>
</dbReference>
<dbReference type="Gene3D" id="3.40.50.720">
    <property type="entry name" value="NAD(P)-binding Rossmann-like Domain"/>
    <property type="match status" value="1"/>
</dbReference>
<proteinExistence type="predicted"/>
<dbReference type="OrthoDB" id="5149792at2"/>
<protein>
    <recommendedName>
        <fullName evidence="1">THIF-type NAD/FAD binding fold domain-containing protein</fullName>
    </recommendedName>
</protein>
<feature type="domain" description="THIF-type NAD/FAD binding fold" evidence="1">
    <location>
        <begin position="64"/>
        <end position="217"/>
    </location>
</feature>
<evidence type="ECO:0000313" key="2">
    <source>
        <dbReference type="EMBL" id="TKK89237.1"/>
    </source>
</evidence>
<sequence length="319" mass="35255">MDDWRPSLLTGPEAKDLLDSGAVRRVHDPLDEPAGYGTWVWYPWSGVLVRTHPAEEFRRLRTDRNRDKITPEEQRRLGAARIGVVGLSVGNGTVVTLTMEGVGGSYRIADFDRLDLTNLNRVRAGLPDLGLEKTVVTARQMYEIDPHLDVEPFAEGITPANVDAFLDGLDLVVEECDDLYAKVAVRERARARRIPVLMSTSDRGMLDVERFDLEPGRPIFHGLLGEVRADDLIGLEPKDKIRYVLAMFDEGSLSPRMKASLPEVGRSLNSWPQLASDVAMGAGAVTDTARRLLLGEPVASGRYHLDPAVLVTEATRLHG</sequence>
<evidence type="ECO:0000313" key="3">
    <source>
        <dbReference type="Proteomes" id="UP000308705"/>
    </source>
</evidence>
<dbReference type="InterPro" id="IPR045886">
    <property type="entry name" value="ThiF/MoeB/HesA"/>
</dbReference>
<evidence type="ECO:0000259" key="1">
    <source>
        <dbReference type="Pfam" id="PF00899"/>
    </source>
</evidence>
<dbReference type="Proteomes" id="UP000308705">
    <property type="component" value="Unassembled WGS sequence"/>
</dbReference>
<dbReference type="RefSeq" id="WP_137246744.1">
    <property type="nucleotide sequence ID" value="NZ_SZQA01000007.1"/>
</dbReference>
<keyword evidence="3" id="KW-1185">Reference proteome</keyword>
<comment type="caution">
    <text evidence="2">The sequence shown here is derived from an EMBL/GenBank/DDBJ whole genome shotgun (WGS) entry which is preliminary data.</text>
</comment>
<dbReference type="EMBL" id="SZQA01000007">
    <property type="protein sequence ID" value="TKK89237.1"/>
    <property type="molecule type" value="Genomic_DNA"/>
</dbReference>
<dbReference type="GO" id="GO:0061504">
    <property type="term" value="P:cyclic threonylcarbamoyladenosine biosynthetic process"/>
    <property type="evidence" value="ECO:0007669"/>
    <property type="project" value="TreeGrafter"/>
</dbReference>
<dbReference type="InterPro" id="IPR035985">
    <property type="entry name" value="Ubiquitin-activating_enz"/>
</dbReference>
<dbReference type="CDD" id="cd01483">
    <property type="entry name" value="E1_enzyme_family"/>
    <property type="match status" value="1"/>
</dbReference>
<organism evidence="2 3">
    <name type="scientific">Herbidospora galbida</name>
    <dbReference type="NCBI Taxonomy" id="2575442"/>
    <lineage>
        <taxon>Bacteria</taxon>
        <taxon>Bacillati</taxon>
        <taxon>Actinomycetota</taxon>
        <taxon>Actinomycetes</taxon>
        <taxon>Streptosporangiales</taxon>
        <taxon>Streptosporangiaceae</taxon>
        <taxon>Herbidospora</taxon>
    </lineage>
</organism>
<accession>A0A4U3MM98</accession>
<dbReference type="GO" id="GO:0061503">
    <property type="term" value="F:tRNA threonylcarbamoyladenosine dehydratase"/>
    <property type="evidence" value="ECO:0007669"/>
    <property type="project" value="TreeGrafter"/>
</dbReference>
<dbReference type="InterPro" id="IPR000594">
    <property type="entry name" value="ThiF_NAD_FAD-bd"/>
</dbReference>
<dbReference type="GO" id="GO:0008641">
    <property type="term" value="F:ubiquitin-like modifier activating enzyme activity"/>
    <property type="evidence" value="ECO:0007669"/>
    <property type="project" value="InterPro"/>
</dbReference>
<dbReference type="SUPFAM" id="SSF69572">
    <property type="entry name" value="Activating enzymes of the ubiquitin-like proteins"/>
    <property type="match status" value="1"/>
</dbReference>
<dbReference type="Pfam" id="PF00899">
    <property type="entry name" value="ThiF"/>
    <property type="match status" value="1"/>
</dbReference>
<dbReference type="PANTHER" id="PTHR43267:SF3">
    <property type="entry name" value="THIF PROTEIN"/>
    <property type="match status" value="1"/>
</dbReference>
<dbReference type="AlphaFoldDB" id="A0A4U3MM98"/>
<name>A0A4U3MM98_9ACTN</name>